<feature type="transmembrane region" description="Helical" evidence="1">
    <location>
        <begin position="485"/>
        <end position="506"/>
    </location>
</feature>
<reference evidence="3" key="1">
    <citation type="journal article" date="2019" name="Int. J. Syst. Evol. Microbiol.">
        <title>The Global Catalogue of Microorganisms (GCM) 10K type strain sequencing project: providing services to taxonomists for standard genome sequencing and annotation.</title>
        <authorList>
            <consortium name="The Broad Institute Genomics Platform"/>
            <consortium name="The Broad Institute Genome Sequencing Center for Infectious Disease"/>
            <person name="Wu L."/>
            <person name="Ma J."/>
        </authorList>
    </citation>
    <scope>NUCLEOTIDE SEQUENCE [LARGE SCALE GENOMIC DNA]</scope>
    <source>
        <strain evidence="3">SHR3</strain>
    </source>
</reference>
<dbReference type="PANTHER" id="PTHR34219:SF4">
    <property type="entry name" value="PEPSY DOMAIN-CONTAINING PROTEIN"/>
    <property type="match status" value="1"/>
</dbReference>
<feature type="transmembrane region" description="Helical" evidence="1">
    <location>
        <begin position="349"/>
        <end position="371"/>
    </location>
</feature>
<dbReference type="Pfam" id="PF03929">
    <property type="entry name" value="PepSY_TM"/>
    <property type="match status" value="1"/>
</dbReference>
<feature type="transmembrane region" description="Helical" evidence="1">
    <location>
        <begin position="450"/>
        <end position="470"/>
    </location>
</feature>
<proteinExistence type="predicted"/>
<keyword evidence="3" id="KW-1185">Reference proteome</keyword>
<feature type="transmembrane region" description="Helical" evidence="1">
    <location>
        <begin position="423"/>
        <end position="443"/>
    </location>
</feature>
<protein>
    <submittedName>
        <fullName evidence="2">PepSY-associated TM helix domain-containing protein</fullName>
    </submittedName>
</protein>
<name>A0ABW1AQ92_9RHOO</name>
<dbReference type="PANTHER" id="PTHR34219">
    <property type="entry name" value="IRON-REGULATED INNER MEMBRANE PROTEIN-RELATED"/>
    <property type="match status" value="1"/>
</dbReference>
<accession>A0ABW1AQ92</accession>
<evidence type="ECO:0000256" key="1">
    <source>
        <dbReference type="SAM" id="Phobius"/>
    </source>
</evidence>
<feature type="transmembrane region" description="Helical" evidence="1">
    <location>
        <begin position="392"/>
        <end position="411"/>
    </location>
</feature>
<feature type="transmembrane region" description="Helical" evidence="1">
    <location>
        <begin position="199"/>
        <end position="221"/>
    </location>
</feature>
<evidence type="ECO:0000313" key="2">
    <source>
        <dbReference type="EMBL" id="MFC5769468.1"/>
    </source>
</evidence>
<dbReference type="EMBL" id="JBHSOG010000030">
    <property type="protein sequence ID" value="MFC5769468.1"/>
    <property type="molecule type" value="Genomic_DNA"/>
</dbReference>
<dbReference type="InterPro" id="IPR005625">
    <property type="entry name" value="PepSY-ass_TM"/>
</dbReference>
<sequence length="533" mass="58383">MNGTFRQSMSWLHTWSGLVAGWLLFFVFVTGSATYFKDDITRWMKPEMPLPVHAQHPPATMMAELALDYLGRQPEAAHTWEILLPADGRRVGCGPGCGRPLRDYPSELTVSWAGNTERLDSTTGRPLPPLPATRDTEGGDLLDEMHYSLHYMSEETGRIIVAIGTMVAFLAILTGIVVHKKIFKDFFTFRPGKGQRSWLDAHNVFGVMALPFFLMITYSGMVEIGYMPAPLLQAPAIVRAPAGEHAPVLRPAIPMAAVIARSEAVLGVGEIGEIELSHPQGQEPRITVSRRWGTEYPFAGREGSFLSFSAVTGEPLDVEYTFGQPLPHKALWWLVGAHFAWFAGAGLRWLFFCCGLLGCAMIATGQVLWTVKRRERHERHGGNPIGLRLVERMNVGVLVGLPVGVAAYFWANRLLPPGLDGRAGWEAHCLFLTWGWVLLYAALRPVRRAWVETAGLAAAAFGAVPLLNLVTTDRHLGVTIAHGDWALAGVDLSMMALAALFGAIAWKLRRRWAAGGEPGEAAPGRRDAVAEVG</sequence>
<evidence type="ECO:0000313" key="3">
    <source>
        <dbReference type="Proteomes" id="UP001595974"/>
    </source>
</evidence>
<gene>
    <name evidence="2" type="ORF">ACFPTN_08780</name>
</gene>
<feature type="transmembrane region" description="Helical" evidence="1">
    <location>
        <begin position="12"/>
        <end position="36"/>
    </location>
</feature>
<feature type="transmembrane region" description="Helical" evidence="1">
    <location>
        <begin position="159"/>
        <end position="178"/>
    </location>
</feature>
<dbReference type="Proteomes" id="UP001595974">
    <property type="component" value="Unassembled WGS sequence"/>
</dbReference>
<keyword evidence="1" id="KW-0472">Membrane</keyword>
<comment type="caution">
    <text evidence="2">The sequence shown here is derived from an EMBL/GenBank/DDBJ whole genome shotgun (WGS) entry which is preliminary data.</text>
</comment>
<organism evidence="2 3">
    <name type="scientific">Thauera sinica</name>
    <dbReference type="NCBI Taxonomy" id="2665146"/>
    <lineage>
        <taxon>Bacteria</taxon>
        <taxon>Pseudomonadati</taxon>
        <taxon>Pseudomonadota</taxon>
        <taxon>Betaproteobacteria</taxon>
        <taxon>Rhodocyclales</taxon>
        <taxon>Zoogloeaceae</taxon>
        <taxon>Thauera</taxon>
    </lineage>
</organism>
<keyword evidence="1" id="KW-1133">Transmembrane helix</keyword>
<dbReference type="RefSeq" id="WP_096446652.1">
    <property type="nucleotide sequence ID" value="NZ_JBHSOG010000030.1"/>
</dbReference>
<keyword evidence="1" id="KW-0812">Transmembrane</keyword>